<accession>A0A9Q0YDI7</accession>
<keyword evidence="2" id="KW-1185">Reference proteome</keyword>
<dbReference type="AlphaFoldDB" id="A0A9Q0YDI7"/>
<comment type="caution">
    <text evidence="1">The sequence shown here is derived from an EMBL/GenBank/DDBJ whole genome shotgun (WGS) entry which is preliminary data.</text>
</comment>
<dbReference type="PANTHER" id="PTHR33332">
    <property type="entry name" value="REVERSE TRANSCRIPTASE DOMAIN-CONTAINING PROTEIN"/>
    <property type="match status" value="1"/>
</dbReference>
<sequence>MVQFTRHHSVGKISTQSEFGTFTPPQTYDPSYGPGSTTHFNYKLGGQTLQTVHSYPYLGIHLQDNLKWDTQVAHATTKASRVLGLIKRNLSNCTEQLKATAYTSLVRPHLEYATSAWDPHLQKHCSQLERVQRNAARFVTHNYSKTEGTVTKLLHDLHWTSLQNRRSASRLTLLYKINQNLIDIPKENFLKPVTLQDLRRMNTQNFQQPACRINAYKYSFFPRTIKEWNMLPEGTVNASSINSFKHNLHFD</sequence>
<dbReference type="OrthoDB" id="6154697at2759"/>
<proteinExistence type="predicted"/>
<organism evidence="1 2">
    <name type="scientific">Holothuria leucospilota</name>
    <name type="common">Black long sea cucumber</name>
    <name type="synonym">Mertensiothuria leucospilota</name>
    <dbReference type="NCBI Taxonomy" id="206669"/>
    <lineage>
        <taxon>Eukaryota</taxon>
        <taxon>Metazoa</taxon>
        <taxon>Echinodermata</taxon>
        <taxon>Eleutherozoa</taxon>
        <taxon>Echinozoa</taxon>
        <taxon>Holothuroidea</taxon>
        <taxon>Aspidochirotacea</taxon>
        <taxon>Aspidochirotida</taxon>
        <taxon>Holothuriidae</taxon>
        <taxon>Holothuria</taxon>
    </lineage>
</organism>
<name>A0A9Q0YDI7_HOLLE</name>
<protein>
    <recommendedName>
        <fullName evidence="3">Endonuclease/reverse transcript</fullName>
    </recommendedName>
</protein>
<dbReference type="EMBL" id="JAIZAY010000023">
    <property type="protein sequence ID" value="KAJ8019470.1"/>
    <property type="molecule type" value="Genomic_DNA"/>
</dbReference>
<dbReference type="Proteomes" id="UP001152320">
    <property type="component" value="Chromosome 23"/>
</dbReference>
<evidence type="ECO:0008006" key="3">
    <source>
        <dbReference type="Google" id="ProtNLM"/>
    </source>
</evidence>
<evidence type="ECO:0000313" key="2">
    <source>
        <dbReference type="Proteomes" id="UP001152320"/>
    </source>
</evidence>
<gene>
    <name evidence="1" type="ORF">HOLleu_41085</name>
</gene>
<evidence type="ECO:0000313" key="1">
    <source>
        <dbReference type="EMBL" id="KAJ8019470.1"/>
    </source>
</evidence>
<reference evidence="1" key="1">
    <citation type="submission" date="2021-10" db="EMBL/GenBank/DDBJ databases">
        <title>Tropical sea cucumber genome reveals ecological adaptation and Cuvierian tubules defense mechanism.</title>
        <authorList>
            <person name="Chen T."/>
        </authorList>
    </citation>
    <scope>NUCLEOTIDE SEQUENCE</scope>
    <source>
        <strain evidence="1">Nanhai2018</strain>
        <tissue evidence="1">Muscle</tissue>
    </source>
</reference>